<keyword evidence="4" id="KW-0630">Potassium</keyword>
<evidence type="ECO:0000256" key="7">
    <source>
        <dbReference type="ARBA" id="ARBA00023136"/>
    </source>
</evidence>
<dbReference type="STRING" id="551991.SAMN05192529_11187"/>
<dbReference type="GO" id="GO:0008324">
    <property type="term" value="F:monoatomic cation transmembrane transporter activity"/>
    <property type="evidence" value="ECO:0007669"/>
    <property type="project" value="InterPro"/>
</dbReference>
<evidence type="ECO:0000256" key="4">
    <source>
        <dbReference type="ARBA" id="ARBA00022538"/>
    </source>
</evidence>
<dbReference type="SUPFAM" id="SSF116726">
    <property type="entry name" value="TrkA C-terminal domain-like"/>
    <property type="match status" value="2"/>
</dbReference>
<evidence type="ECO:0000259" key="9">
    <source>
        <dbReference type="PROSITE" id="PS51202"/>
    </source>
</evidence>
<sequence length="751" mass="83240">MGHLPTLIEDLALILFSGAVVTLLFRKLKQPLVLGYIIAGLLVGPHISLVPTVVEERNIKILAELGVIFLLFSLGLEFSFKKLMRVGGSASVTAFVEIGFIVVAGYLVGKWMGWGQMDSIFLGALLASSSTTIIIRAFEELGVKSKRFAGVVFGVLVVEDLVVILLLVLLPAISVSREFEGGAMLMTLVKLVFFLILWFVLGIFLIPTFLKRMKSMMDEEMLLMLAIGLCLGMVVLATKAGFSAELGAFIMGSILAETTSAEKIEHLFKPVKDVFGAVFFVSVGMMIDPAAMWEYRLPIIIVTLLTIFGKLFSSGLGALLSGQPLKQSVQVGMSMAQIGEFAFIITGLGITLNVTSDFLFPVAVGVSALTTFTTPYMIKSSDGAYRVLLRVVPEKWVTRINMYASSTQKIQAESAWKKVLKSYTTILITNGIVIIAILLISINLLEPFLIEKLKDMTYVGIVGVFVTLLMAAPFFWGLMMKRPAGLAYKELWLNSIYNRGPLLMVEITRNLIGATLIGLLLDRYFSGRVALLILLPIILLFFYVLSKKIQQFYGKLEARFLTNLNAREAAEKAKKPLLDIGRYDISDWETHMSQHVVSQNADFLGHNLMELKWREKYGVNIAFIKRGDLVILPPKRSEIIFPGDELGVIATDEQLSKFQTVLDSQKDPAYAASTSKVEDVGLQRLVVDEHLRFKGMTIHDSGIREKTDGLVIRVEREDQHFINPSSDTVLEWGDVIWLVGNKQKIQALKEA</sequence>
<feature type="domain" description="RCK C-terminal" evidence="9">
    <location>
        <begin position="580"/>
        <end position="664"/>
    </location>
</feature>
<dbReference type="InterPro" id="IPR006037">
    <property type="entry name" value="RCK_C"/>
</dbReference>
<feature type="transmembrane region" description="Helical" evidence="8">
    <location>
        <begin position="527"/>
        <end position="545"/>
    </location>
</feature>
<protein>
    <submittedName>
        <fullName evidence="10">Transporter, CPA2 family</fullName>
    </submittedName>
</protein>
<feature type="transmembrane region" description="Helical" evidence="8">
    <location>
        <begin position="299"/>
        <end position="320"/>
    </location>
</feature>
<dbReference type="EMBL" id="FNQY01000011">
    <property type="protein sequence ID" value="SEA24286.1"/>
    <property type="molecule type" value="Genomic_DNA"/>
</dbReference>
<keyword evidence="4" id="KW-0633">Potassium transport</keyword>
<feature type="transmembrane region" description="Helical" evidence="8">
    <location>
        <begin position="423"/>
        <end position="445"/>
    </location>
</feature>
<evidence type="ECO:0000256" key="5">
    <source>
        <dbReference type="ARBA" id="ARBA00022692"/>
    </source>
</evidence>
<dbReference type="RefSeq" id="WP_091398005.1">
    <property type="nucleotide sequence ID" value="NZ_FNQY01000011.1"/>
</dbReference>
<gene>
    <name evidence="10" type="ORF">SAMN05192529_11187</name>
</gene>
<dbReference type="Pfam" id="PF02080">
    <property type="entry name" value="TrkA_C"/>
    <property type="match status" value="2"/>
</dbReference>
<feature type="transmembrane region" description="Helical" evidence="8">
    <location>
        <begin position="120"/>
        <end position="138"/>
    </location>
</feature>
<feature type="transmembrane region" description="Helical" evidence="8">
    <location>
        <begin position="457"/>
        <end position="479"/>
    </location>
</feature>
<feature type="transmembrane region" description="Helical" evidence="8">
    <location>
        <begin position="90"/>
        <end position="108"/>
    </location>
</feature>
<dbReference type="InterPro" id="IPR036721">
    <property type="entry name" value="RCK_C_sf"/>
</dbReference>
<keyword evidence="4" id="KW-0406">Ion transport</keyword>
<proteinExistence type="inferred from homology"/>
<dbReference type="Pfam" id="PF00999">
    <property type="entry name" value="Na_H_Exchanger"/>
    <property type="match status" value="1"/>
</dbReference>
<evidence type="ECO:0000256" key="6">
    <source>
        <dbReference type="ARBA" id="ARBA00022989"/>
    </source>
</evidence>
<feature type="transmembrane region" description="Helical" evidence="8">
    <location>
        <begin position="32"/>
        <end position="53"/>
    </location>
</feature>
<feature type="transmembrane region" description="Helical" evidence="8">
    <location>
        <begin position="59"/>
        <end position="78"/>
    </location>
</feature>
<name>A0A1H3ZKG4_9BACT</name>
<keyword evidence="3" id="KW-0813">Transport</keyword>
<evidence type="ECO:0000313" key="11">
    <source>
        <dbReference type="Proteomes" id="UP000199041"/>
    </source>
</evidence>
<feature type="transmembrane region" description="Helical" evidence="8">
    <location>
        <begin position="332"/>
        <end position="352"/>
    </location>
</feature>
<evidence type="ECO:0000256" key="3">
    <source>
        <dbReference type="ARBA" id="ARBA00022448"/>
    </source>
</evidence>
<keyword evidence="6 8" id="KW-1133">Transmembrane helix</keyword>
<dbReference type="PROSITE" id="PS51202">
    <property type="entry name" value="RCK_C"/>
    <property type="match status" value="2"/>
</dbReference>
<feature type="transmembrane region" description="Helical" evidence="8">
    <location>
        <begin position="6"/>
        <end position="25"/>
    </location>
</feature>
<accession>A0A1H3ZKG4</accession>
<dbReference type="GO" id="GO:0016020">
    <property type="term" value="C:membrane"/>
    <property type="evidence" value="ECO:0007669"/>
    <property type="project" value="UniProtKB-SubCell"/>
</dbReference>
<dbReference type="InterPro" id="IPR006153">
    <property type="entry name" value="Cation/H_exchanger_TM"/>
</dbReference>
<dbReference type="GO" id="GO:0015297">
    <property type="term" value="F:antiporter activity"/>
    <property type="evidence" value="ECO:0007669"/>
    <property type="project" value="InterPro"/>
</dbReference>
<evidence type="ECO:0000256" key="2">
    <source>
        <dbReference type="ARBA" id="ARBA00005551"/>
    </source>
</evidence>
<dbReference type="PANTHER" id="PTHR42751:SF3">
    <property type="entry name" value="SODIUM_GLUTAMATE SYMPORTER"/>
    <property type="match status" value="1"/>
</dbReference>
<feature type="transmembrane region" description="Helical" evidence="8">
    <location>
        <begin position="274"/>
        <end position="293"/>
    </location>
</feature>
<feature type="transmembrane region" description="Helical" evidence="8">
    <location>
        <begin position="150"/>
        <end position="173"/>
    </location>
</feature>
<feature type="transmembrane region" description="Helical" evidence="8">
    <location>
        <begin position="222"/>
        <end position="240"/>
    </location>
</feature>
<evidence type="ECO:0000256" key="1">
    <source>
        <dbReference type="ARBA" id="ARBA00004141"/>
    </source>
</evidence>
<organism evidence="10 11">
    <name type="scientific">Arachidicoccus rhizosphaerae</name>
    <dbReference type="NCBI Taxonomy" id="551991"/>
    <lineage>
        <taxon>Bacteria</taxon>
        <taxon>Pseudomonadati</taxon>
        <taxon>Bacteroidota</taxon>
        <taxon>Chitinophagia</taxon>
        <taxon>Chitinophagales</taxon>
        <taxon>Chitinophagaceae</taxon>
        <taxon>Arachidicoccus</taxon>
    </lineage>
</organism>
<dbReference type="GO" id="GO:0006813">
    <property type="term" value="P:potassium ion transport"/>
    <property type="evidence" value="ECO:0007669"/>
    <property type="project" value="UniProtKB-KW"/>
</dbReference>
<comment type="subcellular location">
    <subcellularLocation>
        <location evidence="1">Membrane</location>
        <topology evidence="1">Multi-pass membrane protein</topology>
    </subcellularLocation>
</comment>
<dbReference type="Gene3D" id="3.30.70.1450">
    <property type="entry name" value="Regulator of K+ conductance, C-terminal domain"/>
    <property type="match status" value="2"/>
</dbReference>
<dbReference type="GO" id="GO:1902600">
    <property type="term" value="P:proton transmembrane transport"/>
    <property type="evidence" value="ECO:0007669"/>
    <property type="project" value="InterPro"/>
</dbReference>
<evidence type="ECO:0000256" key="8">
    <source>
        <dbReference type="SAM" id="Phobius"/>
    </source>
</evidence>
<reference evidence="10 11" key="1">
    <citation type="submission" date="2016-10" db="EMBL/GenBank/DDBJ databases">
        <authorList>
            <person name="de Groot N.N."/>
        </authorList>
    </citation>
    <scope>NUCLEOTIDE SEQUENCE [LARGE SCALE GENOMIC DNA]</scope>
    <source>
        <strain evidence="10 11">Vu-144</strain>
    </source>
</reference>
<keyword evidence="7 8" id="KW-0472">Membrane</keyword>
<feature type="transmembrane region" description="Helical" evidence="8">
    <location>
        <begin position="358"/>
        <end position="378"/>
    </location>
</feature>
<dbReference type="OrthoDB" id="9781411at2"/>
<evidence type="ECO:0000313" key="10">
    <source>
        <dbReference type="EMBL" id="SEA24286.1"/>
    </source>
</evidence>
<dbReference type="PANTHER" id="PTHR42751">
    <property type="entry name" value="SODIUM/HYDROGEN EXCHANGER FAMILY/TRKA DOMAIN PROTEIN"/>
    <property type="match status" value="1"/>
</dbReference>
<keyword evidence="5 8" id="KW-0812">Transmembrane</keyword>
<comment type="similarity">
    <text evidence="2">Belongs to the monovalent cation:proton antiporter 2 (CPA2) transporter (TC 2.A.37) family.</text>
</comment>
<feature type="domain" description="RCK C-terminal" evidence="9">
    <location>
        <begin position="670"/>
        <end position="751"/>
    </location>
</feature>
<dbReference type="InterPro" id="IPR038770">
    <property type="entry name" value="Na+/solute_symporter_sf"/>
</dbReference>
<dbReference type="AlphaFoldDB" id="A0A1H3ZKG4"/>
<dbReference type="Proteomes" id="UP000199041">
    <property type="component" value="Unassembled WGS sequence"/>
</dbReference>
<dbReference type="Gene3D" id="1.20.1530.20">
    <property type="match status" value="1"/>
</dbReference>
<feature type="transmembrane region" description="Helical" evidence="8">
    <location>
        <begin position="185"/>
        <end position="210"/>
    </location>
</feature>
<keyword evidence="11" id="KW-1185">Reference proteome</keyword>